<reference evidence="1" key="1">
    <citation type="submission" date="2014-11" db="EMBL/GenBank/DDBJ databases">
        <authorList>
            <person name="Amaro Gonzalez C."/>
        </authorList>
    </citation>
    <scope>NUCLEOTIDE SEQUENCE</scope>
</reference>
<accession>A0A0E9WP74</accession>
<organism evidence="1">
    <name type="scientific">Anguilla anguilla</name>
    <name type="common">European freshwater eel</name>
    <name type="synonym">Muraena anguilla</name>
    <dbReference type="NCBI Taxonomy" id="7936"/>
    <lineage>
        <taxon>Eukaryota</taxon>
        <taxon>Metazoa</taxon>
        <taxon>Chordata</taxon>
        <taxon>Craniata</taxon>
        <taxon>Vertebrata</taxon>
        <taxon>Euteleostomi</taxon>
        <taxon>Actinopterygii</taxon>
        <taxon>Neopterygii</taxon>
        <taxon>Teleostei</taxon>
        <taxon>Anguilliformes</taxon>
        <taxon>Anguillidae</taxon>
        <taxon>Anguilla</taxon>
    </lineage>
</organism>
<dbReference type="EMBL" id="GBXM01016481">
    <property type="protein sequence ID" value="JAH92096.1"/>
    <property type="molecule type" value="Transcribed_RNA"/>
</dbReference>
<reference evidence="1" key="2">
    <citation type="journal article" date="2015" name="Fish Shellfish Immunol.">
        <title>Early steps in the European eel (Anguilla anguilla)-Vibrio vulnificus interaction in the gills: Role of the RtxA13 toxin.</title>
        <authorList>
            <person name="Callol A."/>
            <person name="Pajuelo D."/>
            <person name="Ebbesson L."/>
            <person name="Teles M."/>
            <person name="MacKenzie S."/>
            <person name="Amaro C."/>
        </authorList>
    </citation>
    <scope>NUCLEOTIDE SEQUENCE</scope>
</reference>
<sequence length="36" mass="3756">MIIGLGVDVDTDPGGPFVSWKDGPHTVLKKCCAIVS</sequence>
<proteinExistence type="predicted"/>
<dbReference type="AlphaFoldDB" id="A0A0E9WP74"/>
<protein>
    <submittedName>
        <fullName evidence="1">Uncharacterized protein</fullName>
    </submittedName>
</protein>
<evidence type="ECO:0000313" key="1">
    <source>
        <dbReference type="EMBL" id="JAH92096.1"/>
    </source>
</evidence>
<name>A0A0E9WP74_ANGAN</name>